<reference evidence="2" key="2">
    <citation type="journal article" date="2014" name="ISME J.">
        <title>Microbial stratification in low pH oxic and suboxic macroscopic growths along an acid mine drainage.</title>
        <authorList>
            <person name="Mendez-Garcia C."/>
            <person name="Mesa V."/>
            <person name="Sprenger R.R."/>
            <person name="Richter M."/>
            <person name="Diez M.S."/>
            <person name="Solano J."/>
            <person name="Bargiela R."/>
            <person name="Golyshina O.V."/>
            <person name="Manteca A."/>
            <person name="Ramos J.L."/>
            <person name="Gallego J.R."/>
            <person name="Llorente I."/>
            <person name="Martins Dos Santos V.A."/>
            <person name="Jensen O.N."/>
            <person name="Pelaez A.I."/>
            <person name="Sanchez J."/>
            <person name="Ferrer M."/>
        </authorList>
    </citation>
    <scope>NUCLEOTIDE SEQUENCE</scope>
</reference>
<proteinExistence type="predicted"/>
<dbReference type="EMBL" id="AUZZ01003258">
    <property type="protein sequence ID" value="EQD57438.1"/>
    <property type="molecule type" value="Genomic_DNA"/>
</dbReference>
<keyword evidence="1" id="KW-0812">Transmembrane</keyword>
<keyword evidence="1" id="KW-0472">Membrane</keyword>
<keyword evidence="1" id="KW-1133">Transmembrane helix</keyword>
<evidence type="ECO:0000313" key="2">
    <source>
        <dbReference type="EMBL" id="EQD57438.1"/>
    </source>
</evidence>
<dbReference type="AlphaFoldDB" id="T1ALR7"/>
<name>T1ALR7_9ZZZZ</name>
<sequence length="97" mass="10345">MMTEQLRKGVLNFRQTLFQGIAASAPAGAAVATMTGSAAYALGALPLAALVAFAIVALNGYIIKRISSHVAGAGGYYDYIKMGFGRFRDIFWMDVYS</sequence>
<gene>
    <name evidence="2" type="ORF">B2A_04800</name>
</gene>
<protein>
    <submittedName>
        <fullName evidence="2">Amino acid transporter</fullName>
    </submittedName>
</protein>
<evidence type="ECO:0000256" key="1">
    <source>
        <dbReference type="SAM" id="Phobius"/>
    </source>
</evidence>
<dbReference type="Gene3D" id="1.20.1740.10">
    <property type="entry name" value="Amino acid/polyamine transporter I"/>
    <property type="match status" value="1"/>
</dbReference>
<feature type="transmembrane region" description="Helical" evidence="1">
    <location>
        <begin position="39"/>
        <end position="62"/>
    </location>
</feature>
<organism evidence="2">
    <name type="scientific">mine drainage metagenome</name>
    <dbReference type="NCBI Taxonomy" id="410659"/>
    <lineage>
        <taxon>unclassified sequences</taxon>
        <taxon>metagenomes</taxon>
        <taxon>ecological metagenomes</taxon>
    </lineage>
</organism>
<comment type="caution">
    <text evidence="2">The sequence shown here is derived from an EMBL/GenBank/DDBJ whole genome shotgun (WGS) entry which is preliminary data.</text>
</comment>
<feature type="non-terminal residue" evidence="2">
    <location>
        <position position="97"/>
    </location>
</feature>
<reference evidence="2" key="1">
    <citation type="submission" date="2013-08" db="EMBL/GenBank/DDBJ databases">
        <authorList>
            <person name="Mendez C."/>
            <person name="Richter M."/>
            <person name="Ferrer M."/>
            <person name="Sanchez J."/>
        </authorList>
    </citation>
    <scope>NUCLEOTIDE SEQUENCE</scope>
</reference>
<accession>T1ALR7</accession>